<keyword evidence="2" id="KW-1185">Reference proteome</keyword>
<sequence>MCVCVATTFLTAKPAILVHQPTWNAFQGSTGDNATENPFVQAPIVSPSAKRSIFTEPDRKFVPNLHKEKTQSKNQLENNVTIPKLARSSLDISRNSHKLDVCIHVLLLWTAYSQELGKEEKILSGTFHDGDSE</sequence>
<name>A0ACC0WAH4_9STRA</name>
<gene>
    <name evidence="1" type="ORF">PsorP6_006930</name>
</gene>
<comment type="caution">
    <text evidence="1">The sequence shown here is derived from an EMBL/GenBank/DDBJ whole genome shotgun (WGS) entry which is preliminary data.</text>
</comment>
<accession>A0ACC0WAH4</accession>
<organism evidence="1 2">
    <name type="scientific">Peronosclerospora sorghi</name>
    <dbReference type="NCBI Taxonomy" id="230839"/>
    <lineage>
        <taxon>Eukaryota</taxon>
        <taxon>Sar</taxon>
        <taxon>Stramenopiles</taxon>
        <taxon>Oomycota</taxon>
        <taxon>Peronosporomycetes</taxon>
        <taxon>Peronosporales</taxon>
        <taxon>Peronosporaceae</taxon>
        <taxon>Peronosclerospora</taxon>
    </lineage>
</organism>
<dbReference type="Proteomes" id="UP001163321">
    <property type="component" value="Chromosome 3"/>
</dbReference>
<proteinExistence type="predicted"/>
<dbReference type="EMBL" id="CM047582">
    <property type="protein sequence ID" value="KAI9915094.1"/>
    <property type="molecule type" value="Genomic_DNA"/>
</dbReference>
<evidence type="ECO:0000313" key="1">
    <source>
        <dbReference type="EMBL" id="KAI9915094.1"/>
    </source>
</evidence>
<evidence type="ECO:0000313" key="2">
    <source>
        <dbReference type="Proteomes" id="UP001163321"/>
    </source>
</evidence>
<reference evidence="1 2" key="1">
    <citation type="journal article" date="2022" name="bioRxiv">
        <title>The genome of the oomycete Peronosclerospora sorghi, a cosmopolitan pathogen of maize and sorghum, is inflated with dispersed pseudogenes.</title>
        <authorList>
            <person name="Fletcher K."/>
            <person name="Martin F."/>
            <person name="Isakeit T."/>
            <person name="Cavanaugh K."/>
            <person name="Magill C."/>
            <person name="Michelmore R."/>
        </authorList>
    </citation>
    <scope>NUCLEOTIDE SEQUENCE [LARGE SCALE GENOMIC DNA]</scope>
    <source>
        <strain evidence="1">P6</strain>
    </source>
</reference>
<protein>
    <submittedName>
        <fullName evidence="1">Uncharacterized protein</fullName>
    </submittedName>
</protein>